<dbReference type="PANTHER" id="PTHR43280">
    <property type="entry name" value="ARAC-FAMILY TRANSCRIPTIONAL REGULATOR"/>
    <property type="match status" value="1"/>
</dbReference>
<name>A0A3D9C0N5_9FLAO</name>
<dbReference type="GO" id="GO:0003700">
    <property type="term" value="F:DNA-binding transcription factor activity"/>
    <property type="evidence" value="ECO:0007669"/>
    <property type="project" value="InterPro"/>
</dbReference>
<keyword evidence="2" id="KW-0238">DNA-binding</keyword>
<keyword evidence="5" id="KW-0472">Membrane</keyword>
<evidence type="ECO:0000256" key="1">
    <source>
        <dbReference type="ARBA" id="ARBA00023015"/>
    </source>
</evidence>
<evidence type="ECO:0000256" key="2">
    <source>
        <dbReference type="ARBA" id="ARBA00023125"/>
    </source>
</evidence>
<evidence type="ECO:0000313" key="8">
    <source>
        <dbReference type="Proteomes" id="UP000256686"/>
    </source>
</evidence>
<keyword evidence="4" id="KW-0175">Coiled coil</keyword>
<accession>A0A3D9C0N5</accession>
<proteinExistence type="predicted"/>
<evidence type="ECO:0000313" key="7">
    <source>
        <dbReference type="EMBL" id="REC59334.1"/>
    </source>
</evidence>
<feature type="coiled-coil region" evidence="4">
    <location>
        <begin position="455"/>
        <end position="482"/>
    </location>
</feature>
<evidence type="ECO:0000256" key="3">
    <source>
        <dbReference type="ARBA" id="ARBA00023163"/>
    </source>
</evidence>
<dbReference type="PROSITE" id="PS01124">
    <property type="entry name" value="HTH_ARAC_FAMILY_2"/>
    <property type="match status" value="1"/>
</dbReference>
<dbReference type="InterPro" id="IPR011990">
    <property type="entry name" value="TPR-like_helical_dom_sf"/>
</dbReference>
<reference evidence="8" key="1">
    <citation type="submission" date="2018-06" db="EMBL/GenBank/DDBJ databases">
        <authorList>
            <person name="Lum Nde A."/>
            <person name="Hugo C."/>
        </authorList>
    </citation>
    <scope>NUCLEOTIDE SEQUENCE [LARGE SCALE GENOMIC DNA]</scope>
    <source>
        <strain evidence="8">1_F178</strain>
    </source>
</reference>
<dbReference type="Gene3D" id="1.10.10.60">
    <property type="entry name" value="Homeodomain-like"/>
    <property type="match status" value="2"/>
</dbReference>
<keyword evidence="8" id="KW-1185">Reference proteome</keyword>
<dbReference type="SUPFAM" id="SSF46689">
    <property type="entry name" value="Homeodomain-like"/>
    <property type="match status" value="1"/>
</dbReference>
<evidence type="ECO:0000259" key="6">
    <source>
        <dbReference type="PROSITE" id="PS01124"/>
    </source>
</evidence>
<organism evidence="7 8">
    <name type="scientific">Chryseobacterium pennae</name>
    <dbReference type="NCBI Taxonomy" id="2258962"/>
    <lineage>
        <taxon>Bacteria</taxon>
        <taxon>Pseudomonadati</taxon>
        <taxon>Bacteroidota</taxon>
        <taxon>Flavobacteriia</taxon>
        <taxon>Flavobacteriales</taxon>
        <taxon>Weeksellaceae</taxon>
        <taxon>Chryseobacterium group</taxon>
        <taxon>Chryseobacterium</taxon>
    </lineage>
</organism>
<comment type="caution">
    <text evidence="7">The sequence shown here is derived from an EMBL/GenBank/DDBJ whole genome shotgun (WGS) entry which is preliminary data.</text>
</comment>
<dbReference type="SUPFAM" id="SSF48452">
    <property type="entry name" value="TPR-like"/>
    <property type="match status" value="1"/>
</dbReference>
<dbReference type="PANTHER" id="PTHR43280:SF34">
    <property type="entry name" value="ARAC-FAMILY TRANSCRIPTIONAL REGULATOR"/>
    <property type="match status" value="1"/>
</dbReference>
<keyword evidence="5" id="KW-1133">Transmembrane helix</keyword>
<evidence type="ECO:0000256" key="5">
    <source>
        <dbReference type="SAM" id="Phobius"/>
    </source>
</evidence>
<dbReference type="Proteomes" id="UP000256686">
    <property type="component" value="Unassembled WGS sequence"/>
</dbReference>
<protein>
    <recommendedName>
        <fullName evidence="6">HTH araC/xylS-type domain-containing protein</fullName>
    </recommendedName>
</protein>
<feature type="domain" description="HTH araC/xylS-type" evidence="6">
    <location>
        <begin position="474"/>
        <end position="571"/>
    </location>
</feature>
<dbReference type="AlphaFoldDB" id="A0A3D9C0N5"/>
<dbReference type="SMART" id="SM00342">
    <property type="entry name" value="HTH_ARAC"/>
    <property type="match status" value="1"/>
</dbReference>
<keyword evidence="1" id="KW-0805">Transcription regulation</keyword>
<dbReference type="Gene3D" id="1.25.40.10">
    <property type="entry name" value="Tetratricopeptide repeat domain"/>
    <property type="match status" value="1"/>
</dbReference>
<dbReference type="EMBL" id="QNVT01000041">
    <property type="protein sequence ID" value="REC59334.1"/>
    <property type="molecule type" value="Genomic_DNA"/>
</dbReference>
<dbReference type="Pfam" id="PF12833">
    <property type="entry name" value="HTH_18"/>
    <property type="match status" value="1"/>
</dbReference>
<feature type="transmembrane region" description="Helical" evidence="5">
    <location>
        <begin position="392"/>
        <end position="410"/>
    </location>
</feature>
<dbReference type="InterPro" id="IPR018060">
    <property type="entry name" value="HTH_AraC"/>
</dbReference>
<gene>
    <name evidence="7" type="ORF">DRF65_26610</name>
</gene>
<sequence>MYFCVLRPCMQKKIFIYFLILCQNLYFSQSIKGFRIPDSLRNKDVKQVENSFKKTLYTDKTKAEVYANTALVEGKKNRNNEKIAEGYQMLYQLNNDKSALLYLDSMITVSKKIQDTEYLSKAYRNKGVYYYYTAEYSKSLDNYLIAKNYAKKGSEIFYNINSCIGLLKLELEDYREALNLLLGYKQYLEKNKLKNDINYEKCLYNLAYAYHVSNKLDSSNYYVKRGFEQNLKSKDKDLYASLSLVLGINTFKQANYNLALPILNKASQLFKENPNNVQNIALVEYYIGKILYHTNNEKFLDRFEKVDSIITKTKNVSYELRNTYPILIEYYKKAGNKEKQLFYIEHLLSVDSILSKNNKLLTTEINNKYDTPLLLKEKEILISDLNSKNYTLFWILGIAGGIMIYLVYLYKENRKKLKNYQNKADLLTEYPVSPPPTTTTNSIETVDFQKEKPKATLSNDKLEQLSRQLNEFEIEKRFLDKKINLDLLSKEFNTNRAYLSRSVNELKGQNFSQYLNALRIQYIVSELKTNKNLQKLTIAAIADEAGYNNVESFTNAFKKITDTLPSYFMKALQENNK</sequence>
<dbReference type="GO" id="GO:0043565">
    <property type="term" value="F:sequence-specific DNA binding"/>
    <property type="evidence" value="ECO:0007669"/>
    <property type="project" value="InterPro"/>
</dbReference>
<keyword evidence="3" id="KW-0804">Transcription</keyword>
<keyword evidence="5" id="KW-0812">Transmembrane</keyword>
<evidence type="ECO:0000256" key="4">
    <source>
        <dbReference type="SAM" id="Coils"/>
    </source>
</evidence>
<dbReference type="InterPro" id="IPR009057">
    <property type="entry name" value="Homeodomain-like_sf"/>
</dbReference>